<dbReference type="Gene3D" id="3.30.559.30">
    <property type="entry name" value="Nonribosomal peptide synthetase, condensation domain"/>
    <property type="match status" value="1"/>
</dbReference>
<keyword evidence="3" id="KW-1185">Reference proteome</keyword>
<dbReference type="PANTHER" id="PTHR45527:SF1">
    <property type="entry name" value="FATTY ACID SYNTHASE"/>
    <property type="match status" value="1"/>
</dbReference>
<dbReference type="InterPro" id="IPR023213">
    <property type="entry name" value="CAT-like_dom_sf"/>
</dbReference>
<dbReference type="Pfam" id="PF00668">
    <property type="entry name" value="Condensation"/>
    <property type="match status" value="1"/>
</dbReference>
<evidence type="ECO:0000313" key="2">
    <source>
        <dbReference type="EMBL" id="MFB6393028.1"/>
    </source>
</evidence>
<organism evidence="2 3">
    <name type="scientific">Polymorphospora lycopeni</name>
    <dbReference type="NCBI Taxonomy" id="3140240"/>
    <lineage>
        <taxon>Bacteria</taxon>
        <taxon>Bacillati</taxon>
        <taxon>Actinomycetota</taxon>
        <taxon>Actinomycetes</taxon>
        <taxon>Micromonosporales</taxon>
        <taxon>Micromonosporaceae</taxon>
        <taxon>Polymorphospora</taxon>
    </lineage>
</organism>
<accession>A0ABV5CM05</accession>
<dbReference type="Gene3D" id="3.30.559.10">
    <property type="entry name" value="Chloramphenicol acetyltransferase-like domain"/>
    <property type="match status" value="1"/>
</dbReference>
<name>A0ABV5CM05_9ACTN</name>
<feature type="domain" description="Condensation" evidence="1">
    <location>
        <begin position="73"/>
        <end position="458"/>
    </location>
</feature>
<dbReference type="Proteomes" id="UP001582793">
    <property type="component" value="Unassembled WGS sequence"/>
</dbReference>
<dbReference type="InterPro" id="IPR001242">
    <property type="entry name" value="Condensation_dom"/>
</dbReference>
<sequence length="473" mass="51891">MSGLEGTVQPVEPVAEKWTAADFTGTEPPSAPFTWGQRMLWRAFEMYPPNRTMVNISRVVPVPRRARTGVPDVLRVVGALVGRHNSLRTRLRTVDGELLQVVSGHGEQPVLLVHAGPADDDGTATAQALATRLASTAFDLAEELPQRVALVVAGDRVCQVALVFSHTTVDFGAVEIVLRDLRVLLLRGSIAAPPGLQSVDIARREQEERHRRRAQRAIARWVDWFGQLPKETLPELGPPLTPLFRQGTLVSAAADTAVRLVANRHGVTTSTVLLTAIAAVHAGWSGRDTVGIFMMVNNRSLPGYDTAIAKLNQLGMIVVDLADRPDFAKLLPRVWAAALEAYRSAYYEQAELLRAYEAAGHKINTGESAHCYFNDIRLSTDASVFGRETGEDEVRAAMSRSSFSWGESYDSFVYRTRVEVVDKPGGIGLTLTANTAYLPPEQAERFLRDLERLLVDAAFHDVPAPWVRPHVTA</sequence>
<comment type="caution">
    <text evidence="2">The sequence shown here is derived from an EMBL/GenBank/DDBJ whole genome shotgun (WGS) entry which is preliminary data.</text>
</comment>
<dbReference type="PANTHER" id="PTHR45527">
    <property type="entry name" value="NONRIBOSOMAL PEPTIDE SYNTHETASE"/>
    <property type="match status" value="1"/>
</dbReference>
<reference evidence="2 3" key="1">
    <citation type="submission" date="2024-04" db="EMBL/GenBank/DDBJ databases">
        <title>Polymorphospora sp. isolated from Baiyangdian Lake in Xiong'an New Area.</title>
        <authorList>
            <person name="Zhang X."/>
            <person name="Liu J."/>
        </authorList>
    </citation>
    <scope>NUCLEOTIDE SEQUENCE [LARGE SCALE GENOMIC DNA]</scope>
    <source>
        <strain evidence="2 3">2-325</strain>
    </source>
</reference>
<evidence type="ECO:0000313" key="3">
    <source>
        <dbReference type="Proteomes" id="UP001582793"/>
    </source>
</evidence>
<evidence type="ECO:0000259" key="1">
    <source>
        <dbReference type="Pfam" id="PF00668"/>
    </source>
</evidence>
<dbReference type="EMBL" id="JBCGDC010000016">
    <property type="protein sequence ID" value="MFB6393028.1"/>
    <property type="molecule type" value="Genomic_DNA"/>
</dbReference>
<gene>
    <name evidence="2" type="ORF">AAFH96_07875</name>
</gene>
<proteinExistence type="predicted"/>
<dbReference type="SUPFAM" id="SSF52777">
    <property type="entry name" value="CoA-dependent acyltransferases"/>
    <property type="match status" value="2"/>
</dbReference>
<dbReference type="RefSeq" id="WP_375733665.1">
    <property type="nucleotide sequence ID" value="NZ_JBCGDC010000016.1"/>
</dbReference>
<protein>
    <submittedName>
        <fullName evidence="2">Condensation domain-containing protein</fullName>
    </submittedName>
</protein>